<dbReference type="Proteomes" id="UP000677803">
    <property type="component" value="Unassembled WGS sequence"/>
</dbReference>
<evidence type="ECO:0000313" key="2">
    <source>
        <dbReference type="EMBL" id="CAG6017918.1"/>
    </source>
</evidence>
<dbReference type="GO" id="GO:0035082">
    <property type="term" value="P:axoneme assembly"/>
    <property type="evidence" value="ECO:0007669"/>
    <property type="project" value="InterPro"/>
</dbReference>
<reference evidence="2" key="1">
    <citation type="submission" date="2021-05" db="EMBL/GenBank/DDBJ databases">
        <authorList>
            <person name="Tigano A."/>
        </authorList>
    </citation>
    <scope>NUCLEOTIDE SEQUENCE</scope>
</reference>
<dbReference type="Pfam" id="PF25439">
    <property type="entry name" value="TPR_CFAP46_N"/>
    <property type="match status" value="1"/>
</dbReference>
<feature type="compositionally biased region" description="Basic and acidic residues" evidence="1">
    <location>
        <begin position="803"/>
        <end position="814"/>
    </location>
</feature>
<dbReference type="InterPro" id="IPR057466">
    <property type="entry name" value="CFAP46_TPR"/>
</dbReference>
<dbReference type="SUPFAM" id="SSF48452">
    <property type="entry name" value="TPR-like"/>
    <property type="match status" value="1"/>
</dbReference>
<dbReference type="InterPro" id="IPR019734">
    <property type="entry name" value="TPR_rpt"/>
</dbReference>
<keyword evidence="3" id="KW-1185">Reference proteome</keyword>
<dbReference type="InterPro" id="IPR011990">
    <property type="entry name" value="TPR-like_helical_dom_sf"/>
</dbReference>
<dbReference type="Gene3D" id="1.25.40.10">
    <property type="entry name" value="Tetratricopeptide repeat domain"/>
    <property type="match status" value="1"/>
</dbReference>
<dbReference type="Pfam" id="PF03568">
    <property type="entry name" value="Separin_C"/>
    <property type="match status" value="1"/>
</dbReference>
<feature type="region of interest" description="Disordered" evidence="1">
    <location>
        <begin position="1900"/>
        <end position="1937"/>
    </location>
</feature>
<feature type="compositionally biased region" description="Basic and acidic residues" evidence="1">
    <location>
        <begin position="1914"/>
        <end position="1927"/>
    </location>
</feature>
<comment type="caution">
    <text evidence="2">The sequence shown here is derived from an EMBL/GenBank/DDBJ whole genome shotgun (WGS) entry which is preliminary data.</text>
</comment>
<name>A0A8S4BWD8_9TELE</name>
<feature type="region of interest" description="Disordered" evidence="1">
    <location>
        <begin position="1351"/>
        <end position="1399"/>
    </location>
</feature>
<proteinExistence type="predicted"/>
<feature type="compositionally biased region" description="Basic and acidic residues" evidence="1">
    <location>
        <begin position="2270"/>
        <end position="2283"/>
    </location>
</feature>
<feature type="region of interest" description="Disordered" evidence="1">
    <location>
        <begin position="2270"/>
        <end position="2294"/>
    </location>
</feature>
<dbReference type="InterPro" id="IPR039586">
    <property type="entry name" value="CFAP46"/>
</dbReference>
<dbReference type="PANTHER" id="PTHR15977">
    <property type="entry name" value="CILIA- AND FLAGELLA-ASSOCIATED PROTEIN 46"/>
    <property type="match status" value="1"/>
</dbReference>
<feature type="compositionally biased region" description="Basic and acidic residues" evidence="1">
    <location>
        <begin position="1376"/>
        <end position="1388"/>
    </location>
</feature>
<dbReference type="GO" id="GO:0060294">
    <property type="term" value="P:cilium movement involved in cell motility"/>
    <property type="evidence" value="ECO:0007669"/>
    <property type="project" value="InterPro"/>
</dbReference>
<accession>A0A8S4BWD8</accession>
<organism evidence="2 3">
    <name type="scientific">Menidia menidia</name>
    <name type="common">Atlantic silverside</name>
    <dbReference type="NCBI Taxonomy" id="238744"/>
    <lineage>
        <taxon>Eukaryota</taxon>
        <taxon>Metazoa</taxon>
        <taxon>Chordata</taxon>
        <taxon>Craniata</taxon>
        <taxon>Vertebrata</taxon>
        <taxon>Euteleostomi</taxon>
        <taxon>Actinopterygii</taxon>
        <taxon>Neopterygii</taxon>
        <taxon>Teleostei</taxon>
        <taxon>Neoteleostei</taxon>
        <taxon>Acanthomorphata</taxon>
        <taxon>Ovalentaria</taxon>
        <taxon>Atherinomorphae</taxon>
        <taxon>Atheriniformes</taxon>
        <taxon>Atherinopsidae</taxon>
        <taxon>Menidiinae</taxon>
        <taxon>Menidia</taxon>
    </lineage>
</organism>
<gene>
    <name evidence="2" type="ORF">MMEN_LOCUS20921</name>
</gene>
<feature type="region of interest" description="Disordered" evidence="1">
    <location>
        <begin position="790"/>
        <end position="824"/>
    </location>
</feature>
<sequence>MELDIRQYLAKANENRDSDALQSAYCLIKTAAEAAGGRIPRISSELYLVCAEAGLQLGCVEISSACLKLYFDGNQPASEFYCRALLCQAQLKSPPATGSVEEFQEAVKCYLKAIEVAKNEPRCHFMVFNASVLFFQTVRPLLQPGRGLLLVPSLKEVLQSLEEVSDEDYSWRAELMMHLLSCLVDSGEVEEATSFSKVTEEFINSHCPHLYPSLYMLLVQHGLSEDEFLLQMSEQCSTLAAIYKMQEFKKWMEFNKNKPTGEDSTKLEEIFCLLVERAEAPAIPVKSPTQQSPTSIQPSDRVAFLLELALLALQVKHQKVAADCLKELQSAGEASADQRVMMECVNCELNLLKKKAHMKDYSKASVEARLKEIGKLDQCLQAAVREGGPQAVQAVCVTQWSLCLPLLQHNLRKHIKAPLLKLAKCLEDIQSVLLEVRCQVHSELAVIEEEEGCLEASLTHLQKAMLLDDGVQRERLSSAVHLLQLRRSPHPAPARAEDKAAMLMQQTRDMPPQDHTDSRAVLVSVGLLLAPDDFQVALDADDTSGSCLGSEPAVQLAAKAKHHSACVQMVGGHLARQGEDGDSTERAKLWATLAKLARKLEVWDVCRAACRFCLLYDDGRWKISETDKCMEDERSEELLCGHGQSQSCVQMLRLLAEIHFISAEATIQKLLVEGVQLNSPAVPPQEGMSEEDPHWITYREWIRALSAYSTSNFLRAGELGAEIGEPWVVANTAVYLWNYNNHLLSAGEYQLLLPTFQTLVEMLQRTKDSGNRALCVLMCDAVARGLIQPLSERESDEPAPGGDKGKNRAVRGAEKAASTHGAPLDPAALQDARKAIELCEYALRISSCHITGETVPIAVKKKVLATWVQIKRMLQQQIGSKLDMLNDEAENEEESAMMNVLVGVEMLRSNRNQGHMAFSVPSLSALVSMASECSWTDALVELQVWCQLAAFCHHVKDHSLVLQCTQIALQLGEAAAKSLNTTPCVLYSPDVVNELLSSAACLRGLSLVHKSSGDQDAYKEALKVLLSGVSFAEKAGNRILCSTAAGHYWNACLPLTQTLEGRSLLKEHLEKILNALVHTTKHEKEHCKSKKLTALRALPGWNSKQRATKDEEDPALRTAIYSLLLHIHSDKGDFDGALRLLDKAIKDIPCSMHRMPLLKYRILLKARRGESILLDMQKFQDESGQCCSLMWHQAAQCDDTLNHQLTYYQRAIESLGSTETRWQKVSLLLEFAEWLYRSSFPKADALQQAQWAIDMLLQVEPDQAEVKSQSNLTPVKLESLEEVNGVFIQNLSSLKEVRRLDYLIQAHVLLAVISDKTSHEHQLSLLRAYTFVLQIWQVSMAVACEISSEMAMSQPQPSPPSAESKKGKDKGKSKKVKDEPSPTEERNKPVVLDETPPSSPRDWARYTQSLFFLSLLEKELRSLSLDHLTLPVLHLAETIANDLLDRKGLSDLYRLRIVQACVQLGLESHSPYEENLLSLSGIQETEQMGSHKAIALSQKMRGLHKDYSQRVLGDKQSVSWRHGKDASAHDLWLDKAEVCLSMGLYQQARQLLAEAHMVAKELGDERAVSRSLLGLATLACEEQNYAQALILLDKAQSVGGDDEFWYQFTLTKVTAVVGLGDKDSQTKVDEIIKEGCDALQLVLGKQVNRGPELTFMITSLENRGAVEYVHTIVGVEPGETLSAKVFQRLRGACDTLRRCATVFTELCCRERAAKTLVEHACALRLLASHSTDRETQQQSLLEGLSQMQLAVTLQEHVALNVLSLLSPQQSLELSLAAVRKLLRLRLTLADFCLTVLERHCAAEMRQALVHAGKTPAEIALEEFTRSSPEPDSTEEEWMTAGRTLGQMAVSQLAAVSAHTSDDKEIRARCLTLMGKYLRLTAARKEPMYLNGIWDRHKQKGAWSDPKGFTAEESSSEKVEADPSRKELGMTSATNSKLQQSSHKAQLLLVEARKALSEAISLCLQNNMSSILADASLNMLECQGQSDPAVAGQCLALFQSCCAVSMAAEVLRSACPDTTRSQLSALLCIHRNLLLSQEERPSSMLKGVEESLIGICKAFSHLTISPNHLNILSELPPNLKILLLQHSEDGSELYGGFYGMTKAPDNQKVKTAQGTLTCLRVAKASVCPQALLSLREQTLAFDQETGLSLLMEDSWHGAESWSKVTARHSKSALLYRGIVRDMEGYLKPLLTQFDFSCIRPQAASEMTKSKDKEEKGSSVVPGENLVILADKKLLELPLESLSILQSEGLSSVSRDFSLQIFYSRIRKEEPPKAVESDSKKETKGGKGTKGKADQSQAIKVMPANPVLPSHTFPMDTQKFKYIVDPYNEGHFGETSLSAVMKTVLDTHSQHLCHLWEGFMGNKGTPSLSDVEQVLSRCSGFIYLGMDNFVANIPPSKLAALNLSECRMVMLFDRVQNKASVRRLSNFEGRKSGRDLTLEKPLETALLLSLGGVGCILLNQWHSSLQQNALHVATVLHGILKDRETCGHTVHALRREDSSEMQRPLVTASYDRGHLTNTEEGEGSYEKALPPSAFNCVLYGLPNLIVR</sequence>
<evidence type="ECO:0000313" key="3">
    <source>
        <dbReference type="Proteomes" id="UP000677803"/>
    </source>
</evidence>
<dbReference type="PANTHER" id="PTHR15977:SF15">
    <property type="entry name" value="CILIA- AND FLAGELLA-ASSOCIATED PROTEIN 46"/>
    <property type="match status" value="1"/>
</dbReference>
<dbReference type="SMART" id="SM00028">
    <property type="entry name" value="TPR"/>
    <property type="match status" value="5"/>
</dbReference>
<evidence type="ECO:0000256" key="1">
    <source>
        <dbReference type="SAM" id="MobiDB-lite"/>
    </source>
</evidence>
<dbReference type="OrthoDB" id="68437at2759"/>
<protein>
    <submittedName>
        <fullName evidence="2">(Atlantic silverside) hypothetical protein</fullName>
    </submittedName>
</protein>
<dbReference type="EMBL" id="CAJRST010039999">
    <property type="protein sequence ID" value="CAG6017918.1"/>
    <property type="molecule type" value="Genomic_DNA"/>
</dbReference>